<keyword evidence="3" id="KW-1185">Reference proteome</keyword>
<organism evidence="2 3">
    <name type="scientific">Novosphingobium indicum</name>
    <dbReference type="NCBI Taxonomy" id="462949"/>
    <lineage>
        <taxon>Bacteria</taxon>
        <taxon>Pseudomonadati</taxon>
        <taxon>Pseudomonadota</taxon>
        <taxon>Alphaproteobacteria</taxon>
        <taxon>Sphingomonadales</taxon>
        <taxon>Sphingomonadaceae</taxon>
        <taxon>Novosphingobium</taxon>
    </lineage>
</organism>
<proteinExistence type="predicted"/>
<comment type="caution">
    <text evidence="2">The sequence shown here is derived from an EMBL/GenBank/DDBJ whole genome shotgun (WGS) entry which is preliminary data.</text>
</comment>
<dbReference type="RefSeq" id="WP_188820188.1">
    <property type="nucleotide sequence ID" value="NZ_BMLK01000012.1"/>
</dbReference>
<dbReference type="Proteomes" id="UP000605099">
    <property type="component" value="Unassembled WGS sequence"/>
</dbReference>
<accession>A0ABQ2JNY9</accession>
<dbReference type="InterPro" id="IPR003772">
    <property type="entry name" value="YceD"/>
</dbReference>
<dbReference type="Pfam" id="PF02620">
    <property type="entry name" value="YceD"/>
    <property type="match status" value="1"/>
</dbReference>
<protein>
    <submittedName>
        <fullName evidence="2">Metal-binding protein</fullName>
    </submittedName>
</protein>
<reference evidence="3" key="1">
    <citation type="journal article" date="2019" name="Int. J. Syst. Evol. Microbiol.">
        <title>The Global Catalogue of Microorganisms (GCM) 10K type strain sequencing project: providing services to taxonomists for standard genome sequencing and annotation.</title>
        <authorList>
            <consortium name="The Broad Institute Genomics Platform"/>
            <consortium name="The Broad Institute Genome Sequencing Center for Infectious Disease"/>
            <person name="Wu L."/>
            <person name="Ma J."/>
        </authorList>
    </citation>
    <scope>NUCLEOTIDE SEQUENCE [LARGE SCALE GENOMIC DNA]</scope>
    <source>
        <strain evidence="3">CGMCC 1.6784</strain>
    </source>
</reference>
<feature type="region of interest" description="Disordered" evidence="1">
    <location>
        <begin position="1"/>
        <end position="24"/>
    </location>
</feature>
<dbReference type="EMBL" id="BMLK01000012">
    <property type="protein sequence ID" value="GGN52829.1"/>
    <property type="molecule type" value="Genomic_DNA"/>
</dbReference>
<sequence>MNTPENTAPENRESEFSRPFDVRQVEGKAPHLEATEAEREALSRRFDLVRIDSLSAELELHREDRIVEARGRLRAEIVQSCAVSAEDLPVSVDEELFFRFVPQRTDLVPDEELEIDADDCDEIEYTGTHVDLGEAVAQSLALAIDPFLTGPEAEAARRAAGIGSPEDQGPFAALKGLNLGKA</sequence>
<evidence type="ECO:0000313" key="2">
    <source>
        <dbReference type="EMBL" id="GGN52829.1"/>
    </source>
</evidence>
<evidence type="ECO:0000313" key="3">
    <source>
        <dbReference type="Proteomes" id="UP000605099"/>
    </source>
</evidence>
<feature type="compositionally biased region" description="Basic and acidic residues" evidence="1">
    <location>
        <begin position="10"/>
        <end position="24"/>
    </location>
</feature>
<gene>
    <name evidence="2" type="ORF">GCM10011349_26740</name>
</gene>
<name>A0ABQ2JNY9_9SPHN</name>
<evidence type="ECO:0000256" key="1">
    <source>
        <dbReference type="SAM" id="MobiDB-lite"/>
    </source>
</evidence>